<feature type="region of interest" description="Disordered" evidence="1">
    <location>
        <begin position="81"/>
        <end position="125"/>
    </location>
</feature>
<protein>
    <submittedName>
        <fullName evidence="2">Uncharacterized protein</fullName>
    </submittedName>
</protein>
<feature type="compositionally biased region" description="Basic and acidic residues" evidence="1">
    <location>
        <begin position="94"/>
        <end position="125"/>
    </location>
</feature>
<evidence type="ECO:0000313" key="3">
    <source>
        <dbReference type="Proteomes" id="UP000262621"/>
    </source>
</evidence>
<organism evidence="2 3">
    <name type="scientific">Micromonospora craniellae</name>
    <dbReference type="NCBI Taxonomy" id="2294034"/>
    <lineage>
        <taxon>Bacteria</taxon>
        <taxon>Bacillati</taxon>
        <taxon>Actinomycetota</taxon>
        <taxon>Actinomycetes</taxon>
        <taxon>Micromonosporales</taxon>
        <taxon>Micromonosporaceae</taxon>
        <taxon>Micromonospora</taxon>
    </lineage>
</organism>
<evidence type="ECO:0000313" key="2">
    <source>
        <dbReference type="EMBL" id="RFS47164.1"/>
    </source>
</evidence>
<accession>A0A372G2N9</accession>
<dbReference type="AlphaFoldDB" id="A0A372G2N9"/>
<keyword evidence="3" id="KW-1185">Reference proteome</keyword>
<comment type="caution">
    <text evidence="2">The sequence shown here is derived from an EMBL/GenBank/DDBJ whole genome shotgun (WGS) entry which is preliminary data.</text>
</comment>
<dbReference type="EMBL" id="QVFU01000005">
    <property type="protein sequence ID" value="RFS47164.1"/>
    <property type="molecule type" value="Genomic_DNA"/>
</dbReference>
<dbReference type="Proteomes" id="UP000262621">
    <property type="component" value="Unassembled WGS sequence"/>
</dbReference>
<reference evidence="2 3" key="1">
    <citation type="submission" date="2018-08" db="EMBL/GenBank/DDBJ databases">
        <title>Verrucosispora craniellae sp. nov., isolated from a marine sponge in the South China Sea.</title>
        <authorList>
            <person name="Li L."/>
            <person name="Lin H.W."/>
        </authorList>
    </citation>
    <scope>NUCLEOTIDE SEQUENCE [LARGE SCALE GENOMIC DNA]</scope>
    <source>
        <strain evidence="2 3">LHW63014</strain>
    </source>
</reference>
<name>A0A372G2N9_9ACTN</name>
<evidence type="ECO:0000256" key="1">
    <source>
        <dbReference type="SAM" id="MobiDB-lite"/>
    </source>
</evidence>
<gene>
    <name evidence="2" type="ORF">D0Q02_07650</name>
</gene>
<sequence length="125" mass="14836">MRDHADAVEADLQRYYQIDVDLTTYYRDPVNQWFGALPLRRLAWRLRHLPIDSATLATYEDPHAGWTRTHYLLTDVFHALTGKPHPARPAPPSRRRDPVETKRREGLLQERARRREQELEQLQRG</sequence>
<dbReference type="OrthoDB" id="5147813at2"/>
<proteinExistence type="predicted"/>